<name>A0A0F4QQZ5_9GAMM</name>
<evidence type="ECO:0000313" key="2">
    <source>
        <dbReference type="EMBL" id="KJZ09027.1"/>
    </source>
</evidence>
<proteinExistence type="predicted"/>
<dbReference type="AlphaFoldDB" id="A0A0F4QQZ5"/>
<evidence type="ECO:0000256" key="1">
    <source>
        <dbReference type="SAM" id="MobiDB-lite"/>
    </source>
</evidence>
<feature type="region of interest" description="Disordered" evidence="1">
    <location>
        <begin position="1"/>
        <end position="41"/>
    </location>
</feature>
<feature type="compositionally biased region" description="Polar residues" evidence="1">
    <location>
        <begin position="18"/>
        <end position="30"/>
    </location>
</feature>
<dbReference type="PATRIC" id="fig|43658.5.peg.2332"/>
<protein>
    <submittedName>
        <fullName evidence="2">Uncharacterized protein</fullName>
    </submittedName>
</protein>
<dbReference type="Proteomes" id="UP000033452">
    <property type="component" value="Unassembled WGS sequence"/>
</dbReference>
<sequence>MKVTNYGAQPVLSPTPVQPQADTLTPSDPSSTHDWHANITGNAHPLMQKPQQVLLDTSLLQKAQLNEQGEVIAYSELNSPEQVEQFMAVFNQLSTHHQEKLRFIAVDESFLTMTQSLDTAHVEMLVDSAFELSEQQRGQYQTDYGVVSDYLHDLSTLSEEKRITTLEINAQLIDKGAQETWARWQDGRYSLASKAGYSADEPRRQKPGSYNAHEAYLHHQRLGGQMVTQLGKAAQTLSADELKVLQERIATSDYATTRGMVDMAALVEDNQRESLMSLLTQQAEDTQAVFSLFGEQSDLYQFTEFYSHDERSDNELYYFYTAKVDSEASRTNLLSSMLSFYNQHGAKQLNQAADLLRQQPAQERTALWLEWDKERSNNKASMLDDLVDKLEEGKTRTAERQAAQWAQIRDNFEPHFDTFDTSQFRVFHYSEIETPKKHQPASPEALQALIERRGYPSRYEQAVAEHTPDNLPAK</sequence>
<dbReference type="OrthoDB" id="6308175at2"/>
<gene>
    <name evidence="2" type="ORF">TW77_11025</name>
</gene>
<reference evidence="2 3" key="1">
    <citation type="journal article" date="2015" name="BMC Genomics">
        <title>Genome mining reveals unlocked bioactive potential of marine Gram-negative bacteria.</title>
        <authorList>
            <person name="Machado H."/>
            <person name="Sonnenschein E.C."/>
            <person name="Melchiorsen J."/>
            <person name="Gram L."/>
        </authorList>
    </citation>
    <scope>NUCLEOTIDE SEQUENCE [LARGE SCALE GENOMIC DNA]</scope>
    <source>
        <strain evidence="2 3">S2471</strain>
    </source>
</reference>
<dbReference type="EMBL" id="JXYA01000022">
    <property type="protein sequence ID" value="KJZ09027.1"/>
    <property type="molecule type" value="Genomic_DNA"/>
</dbReference>
<organism evidence="2 3">
    <name type="scientific">Pseudoalteromonas rubra</name>
    <dbReference type="NCBI Taxonomy" id="43658"/>
    <lineage>
        <taxon>Bacteria</taxon>
        <taxon>Pseudomonadati</taxon>
        <taxon>Pseudomonadota</taxon>
        <taxon>Gammaproteobacteria</taxon>
        <taxon>Alteromonadales</taxon>
        <taxon>Pseudoalteromonadaceae</taxon>
        <taxon>Pseudoalteromonas</taxon>
    </lineage>
</organism>
<comment type="caution">
    <text evidence="2">The sequence shown here is derived from an EMBL/GenBank/DDBJ whole genome shotgun (WGS) entry which is preliminary data.</text>
</comment>
<evidence type="ECO:0000313" key="3">
    <source>
        <dbReference type="Proteomes" id="UP000033452"/>
    </source>
</evidence>
<dbReference type="RefSeq" id="WP_046005031.1">
    <property type="nucleotide sequence ID" value="NZ_JXYA01000022.1"/>
</dbReference>
<keyword evidence="3" id="KW-1185">Reference proteome</keyword>
<accession>A0A0F4QQZ5</accession>